<feature type="transmembrane region" description="Helical" evidence="1">
    <location>
        <begin position="67"/>
        <end position="86"/>
    </location>
</feature>
<organism evidence="2 3">
    <name type="scientific">Mesobacillus persicus</name>
    <dbReference type="NCBI Taxonomy" id="930146"/>
    <lineage>
        <taxon>Bacteria</taxon>
        <taxon>Bacillati</taxon>
        <taxon>Bacillota</taxon>
        <taxon>Bacilli</taxon>
        <taxon>Bacillales</taxon>
        <taxon>Bacillaceae</taxon>
        <taxon>Mesobacillus</taxon>
    </lineage>
</organism>
<name>A0A1H7WLP1_9BACI</name>
<dbReference type="EMBL" id="FOBW01000001">
    <property type="protein sequence ID" value="SEM21807.1"/>
    <property type="molecule type" value="Genomic_DNA"/>
</dbReference>
<keyword evidence="1" id="KW-1133">Transmembrane helix</keyword>
<evidence type="ECO:0000313" key="3">
    <source>
        <dbReference type="Proteomes" id="UP000198553"/>
    </source>
</evidence>
<dbReference type="Proteomes" id="UP000198553">
    <property type="component" value="Unassembled WGS sequence"/>
</dbReference>
<gene>
    <name evidence="2" type="ORF">SAMN05192533_101461</name>
</gene>
<dbReference type="AlphaFoldDB" id="A0A1H7WLP1"/>
<keyword evidence="1" id="KW-0812">Transmembrane</keyword>
<accession>A0A1H7WLP1</accession>
<evidence type="ECO:0000256" key="1">
    <source>
        <dbReference type="SAM" id="Phobius"/>
    </source>
</evidence>
<keyword evidence="3" id="KW-1185">Reference proteome</keyword>
<evidence type="ECO:0000313" key="2">
    <source>
        <dbReference type="EMBL" id="SEM21807.1"/>
    </source>
</evidence>
<sequence length="104" mass="12163">MKEKLFNNINVYIVGSFFEAYLFFKWIRVITVGSHISAKLSIALVVLKIACCLIIGLIRTAYYGGFFVWRLLGLVFLDEVILLIYFRRAMSKADIFWRIIMIPF</sequence>
<feature type="transmembrane region" description="Helical" evidence="1">
    <location>
        <begin position="6"/>
        <end position="24"/>
    </location>
</feature>
<keyword evidence="1" id="KW-0472">Membrane</keyword>
<protein>
    <submittedName>
        <fullName evidence="2">Uncharacterized protein</fullName>
    </submittedName>
</protein>
<feature type="transmembrane region" description="Helical" evidence="1">
    <location>
        <begin position="36"/>
        <end position="61"/>
    </location>
</feature>
<proteinExistence type="predicted"/>
<reference evidence="3" key="1">
    <citation type="submission" date="2016-10" db="EMBL/GenBank/DDBJ databases">
        <authorList>
            <person name="Varghese N."/>
            <person name="Submissions S."/>
        </authorList>
    </citation>
    <scope>NUCLEOTIDE SEQUENCE [LARGE SCALE GENOMIC DNA]</scope>
    <source>
        <strain evidence="3">B48,IBRC-M 10115,DSM 25386,CECT 8001</strain>
    </source>
</reference>